<proteinExistence type="predicted"/>
<dbReference type="EMBL" id="CBGL010000118">
    <property type="protein sequence ID" value="CDD12212.1"/>
    <property type="molecule type" value="Genomic_DNA"/>
</dbReference>
<dbReference type="GO" id="GO:0031250">
    <property type="term" value="C:anaerobic ribonucleoside-triphosphate reductase complex"/>
    <property type="evidence" value="ECO:0007669"/>
    <property type="project" value="TreeGrafter"/>
</dbReference>
<evidence type="ECO:0000259" key="4">
    <source>
        <dbReference type="PROSITE" id="PS51161"/>
    </source>
</evidence>
<dbReference type="Pfam" id="PF03477">
    <property type="entry name" value="ATP-cone"/>
    <property type="match status" value="1"/>
</dbReference>
<organism evidence="5">
    <name type="scientific">Phascolarctobacterium succinatutens CAG:287</name>
    <dbReference type="NCBI Taxonomy" id="1263101"/>
    <lineage>
        <taxon>Bacteria</taxon>
        <taxon>Bacillati</taxon>
        <taxon>Bacillota</taxon>
        <taxon>Negativicutes</taxon>
        <taxon>Acidaminococcales</taxon>
        <taxon>Acidaminococcaceae</taxon>
        <taxon>Phascolarctobacterium</taxon>
    </lineage>
</organism>
<reference evidence="5" key="1">
    <citation type="submission" date="2012-11" db="EMBL/GenBank/DDBJ databases">
        <title>Dependencies among metagenomic species, viruses, plasmids and units of genetic variation.</title>
        <authorList>
            <person name="Nielsen H.B."/>
            <person name="Almeida M."/>
            <person name="Juncker A.S."/>
            <person name="Rasmussen S."/>
            <person name="Li J."/>
            <person name="Sunagawa S."/>
            <person name="Plichta D."/>
            <person name="Gautier L."/>
            <person name="Le Chatelier E."/>
            <person name="Peletier E."/>
            <person name="Bonde I."/>
            <person name="Nielsen T."/>
            <person name="Manichanh C."/>
            <person name="Arumugam M."/>
            <person name="Batto J."/>
            <person name="Santos M.B.Q.D."/>
            <person name="Blom N."/>
            <person name="Borruel N."/>
            <person name="Burgdorf K.S."/>
            <person name="Boumezbeur F."/>
            <person name="Casellas F."/>
            <person name="Dore J."/>
            <person name="Guarner F."/>
            <person name="Hansen T."/>
            <person name="Hildebrand F."/>
            <person name="Kaas R.S."/>
            <person name="Kennedy S."/>
            <person name="Kristiansen K."/>
            <person name="Kultima J.R."/>
            <person name="Leonard P."/>
            <person name="Levenez F."/>
            <person name="Lund O."/>
            <person name="Moumen B."/>
            <person name="Le Paslier D."/>
            <person name="Pons N."/>
            <person name="Pedersen O."/>
            <person name="Prifti E."/>
            <person name="Qin J."/>
            <person name="Raes J."/>
            <person name="Tap J."/>
            <person name="Tims S."/>
            <person name="Ussery D.W."/>
            <person name="Yamada T."/>
            <person name="MetaHit consortium"/>
            <person name="Renault P."/>
            <person name="Sicheritz-Ponten T."/>
            <person name="Bork P."/>
            <person name="Wang J."/>
            <person name="Brunak S."/>
            <person name="Ehrlich S.D."/>
        </authorList>
    </citation>
    <scope>NUCLEOTIDE SEQUENCE [LARGE SCALE GENOMIC DNA]</scope>
</reference>
<keyword evidence="1 3" id="KW-0547">Nucleotide-binding</keyword>
<dbReference type="GO" id="GO:0006260">
    <property type="term" value="P:DNA replication"/>
    <property type="evidence" value="ECO:0007669"/>
    <property type="project" value="InterPro"/>
</dbReference>
<dbReference type="PANTHER" id="PTHR21075:SF0">
    <property type="entry name" value="ANAEROBIC RIBONUCLEOSIDE-TRIPHOSPHATE REDUCTASE"/>
    <property type="match status" value="1"/>
</dbReference>
<dbReference type="HOGENOM" id="CLU_002707_2_0_9"/>
<dbReference type="SUPFAM" id="SSF51998">
    <property type="entry name" value="PFL-like glycyl radical enzymes"/>
    <property type="match status" value="1"/>
</dbReference>
<dbReference type="Gene3D" id="3.20.70.20">
    <property type="match status" value="1"/>
</dbReference>
<dbReference type="RefSeq" id="WP_021719975.1">
    <property type="nucleotide sequence ID" value="NZ_FR892786.1"/>
</dbReference>
<evidence type="ECO:0000256" key="1">
    <source>
        <dbReference type="ARBA" id="ARBA00022741"/>
    </source>
</evidence>
<dbReference type="PANTHER" id="PTHR21075">
    <property type="entry name" value="ANAEROBIC RIBONUCLEOSIDE-TRIPHOSPHATE REDUCTASE"/>
    <property type="match status" value="1"/>
</dbReference>
<dbReference type="GO" id="GO:0008998">
    <property type="term" value="F:ribonucleoside-triphosphate reductase (thioredoxin) activity"/>
    <property type="evidence" value="ECO:0007669"/>
    <property type="project" value="InterPro"/>
</dbReference>
<dbReference type="PROSITE" id="PS51161">
    <property type="entry name" value="ATP_CONE"/>
    <property type="match status" value="1"/>
</dbReference>
<accession>R6Y139</accession>
<name>R6Y139_9FIRM</name>
<dbReference type="InterPro" id="IPR019777">
    <property type="entry name" value="Form_AcTrfase_GR_CS"/>
</dbReference>
<dbReference type="GO" id="GO:0009265">
    <property type="term" value="P:2'-deoxyribonucleotide biosynthetic process"/>
    <property type="evidence" value="ECO:0007669"/>
    <property type="project" value="TreeGrafter"/>
</dbReference>
<dbReference type="GO" id="GO:0005524">
    <property type="term" value="F:ATP binding"/>
    <property type="evidence" value="ECO:0007669"/>
    <property type="project" value="UniProtKB-UniRule"/>
</dbReference>
<dbReference type="GO" id="GO:0004748">
    <property type="term" value="F:ribonucleoside-diphosphate reductase activity, thioredoxin disulfide as acceptor"/>
    <property type="evidence" value="ECO:0007669"/>
    <property type="project" value="TreeGrafter"/>
</dbReference>
<dbReference type="PROSITE" id="PS00850">
    <property type="entry name" value="GLY_RADICAL_1"/>
    <property type="match status" value="1"/>
</dbReference>
<evidence type="ECO:0000313" key="5">
    <source>
        <dbReference type="EMBL" id="CDD12212.1"/>
    </source>
</evidence>
<evidence type="ECO:0000256" key="3">
    <source>
        <dbReference type="PROSITE-ProRule" id="PRU00492"/>
    </source>
</evidence>
<dbReference type="InterPro" id="IPR012833">
    <property type="entry name" value="NrdD"/>
</dbReference>
<evidence type="ECO:0000256" key="2">
    <source>
        <dbReference type="ARBA" id="ARBA00022840"/>
    </source>
</evidence>
<sequence>MKIKKRDGSLVDFNKEKIINAISKAGYVDEDTKEQIAQDIEGLCRYFYGDSYECAMGVEDIQDYVEHDLMLRHYADVAREYIRYRYKRELIRNTKGALSEVLDIVNLSNQDVNEENSNKNPVILSTQRDYMAGMVSKELSEKLLFPPDVMKAHKEGIIHVHDMDYAIQKMYNCALLDMEDMLQNGTVINGTMIEKPHSFATACNIATQIMAQVASNQYGGQSVSVAHLAPFVNTSRQKIKEEVKQELEDIQAEYCETDLDYITEKRLKAEITKGVQTMQYQINTLMTSNGQTPFVTLFLYLNEAKNEQEKKDLAMVIEEIIRQRYQGVKNEKGAWIAAAFPKLIYVLEEDNIRKGTPYYYLTEMCAKCTAKRMQPDYLSEKIMLKNKKTEDGVGHCYPPMGCRSFLTPYLDENGKAKFYGRFNQGVVTINLVDVALSANKDKNKFWSILDERLELCHRALRVRHQNLKGTISNVSPIHWQYGAIARLQKGEKIDKLLENGYSTISLGYAGLYECCMAMFGKSHTDPAVNPFALAIMQHLNDKCAEWKAKEHLGYSVYGTPMETTTYKFAKCLRNRFGVIKEVTDHDYITNSYHVNVREPIDPFTKLQFESKFQLLSPGGAISYIECADMTKNIDAVMTVIQFIYDNIMYAELNTKSDYCQVCGYDGEIKIVTDNGRLEWQCPNCGNRDKTKMNVTRRTCGYLGSQFWNQGRTEEIRDRFIHLGGDFRG</sequence>
<dbReference type="NCBIfam" id="NF006732">
    <property type="entry name" value="PRK09263.1"/>
    <property type="match status" value="1"/>
</dbReference>
<feature type="domain" description="ATP-cone" evidence="4">
    <location>
        <begin position="1"/>
        <end position="92"/>
    </location>
</feature>
<comment type="caution">
    <text evidence="5">The sequence shown here is derived from an EMBL/GenBank/DDBJ whole genome shotgun (WGS) entry which is preliminary data.</text>
</comment>
<gene>
    <name evidence="5" type="ORF">BN587_00900</name>
</gene>
<protein>
    <submittedName>
        <fullName evidence="5">Anaerobic ribonucleoside-triphosphate reductase</fullName>
    </submittedName>
</protein>
<dbReference type="Pfam" id="PF13597">
    <property type="entry name" value="NRDD"/>
    <property type="match status" value="1"/>
</dbReference>
<dbReference type="AlphaFoldDB" id="R6Y139"/>
<dbReference type="NCBIfam" id="TIGR02487">
    <property type="entry name" value="NrdD"/>
    <property type="match status" value="1"/>
</dbReference>
<dbReference type="Proteomes" id="UP000014937">
    <property type="component" value="Unassembled WGS sequence"/>
</dbReference>
<keyword evidence="2 3" id="KW-0067">ATP-binding</keyword>
<dbReference type="InterPro" id="IPR005144">
    <property type="entry name" value="ATP-cone_dom"/>
</dbReference>